<keyword evidence="1" id="KW-0862">Zinc</keyword>
<evidence type="ECO:0000256" key="2">
    <source>
        <dbReference type="SAM" id="Coils"/>
    </source>
</evidence>
<feature type="zinc finger region" description="C3H1-type" evidence="1">
    <location>
        <begin position="425"/>
        <end position="453"/>
    </location>
</feature>
<evidence type="ECO:0000256" key="1">
    <source>
        <dbReference type="PROSITE-ProRule" id="PRU00723"/>
    </source>
</evidence>
<feature type="region of interest" description="Disordered" evidence="3">
    <location>
        <begin position="300"/>
        <end position="325"/>
    </location>
</feature>
<dbReference type="InterPro" id="IPR000571">
    <property type="entry name" value="Znf_CCCH"/>
</dbReference>
<protein>
    <submittedName>
        <fullName evidence="6">C3H1-type domain-containing protein</fullName>
    </submittedName>
</protein>
<feature type="region of interest" description="Disordered" evidence="3">
    <location>
        <begin position="223"/>
        <end position="266"/>
    </location>
</feature>
<keyword evidence="2" id="KW-0175">Coiled coil</keyword>
<organism evidence="5 6">
    <name type="scientific">Acrobeloides nanus</name>
    <dbReference type="NCBI Taxonomy" id="290746"/>
    <lineage>
        <taxon>Eukaryota</taxon>
        <taxon>Metazoa</taxon>
        <taxon>Ecdysozoa</taxon>
        <taxon>Nematoda</taxon>
        <taxon>Chromadorea</taxon>
        <taxon>Rhabditida</taxon>
        <taxon>Tylenchina</taxon>
        <taxon>Cephalobomorpha</taxon>
        <taxon>Cephaloboidea</taxon>
        <taxon>Cephalobidae</taxon>
        <taxon>Acrobeloides</taxon>
    </lineage>
</organism>
<feature type="region of interest" description="Disordered" evidence="3">
    <location>
        <begin position="341"/>
        <end position="371"/>
    </location>
</feature>
<dbReference type="PROSITE" id="PS50103">
    <property type="entry name" value="ZF_C3H1"/>
    <property type="match status" value="1"/>
</dbReference>
<reference evidence="6" key="1">
    <citation type="submission" date="2022-11" db="UniProtKB">
        <authorList>
            <consortium name="WormBaseParasite"/>
        </authorList>
    </citation>
    <scope>IDENTIFICATION</scope>
</reference>
<proteinExistence type="predicted"/>
<feature type="compositionally biased region" description="Polar residues" evidence="3">
    <location>
        <begin position="229"/>
        <end position="246"/>
    </location>
</feature>
<feature type="domain" description="C3H1-type" evidence="4">
    <location>
        <begin position="425"/>
        <end position="453"/>
    </location>
</feature>
<keyword evidence="1" id="KW-0479">Metal-binding</keyword>
<feature type="compositionally biased region" description="Basic and acidic residues" evidence="3">
    <location>
        <begin position="122"/>
        <end position="155"/>
    </location>
</feature>
<evidence type="ECO:0000256" key="3">
    <source>
        <dbReference type="SAM" id="MobiDB-lite"/>
    </source>
</evidence>
<accession>A0A914DY03</accession>
<dbReference type="Proteomes" id="UP000887540">
    <property type="component" value="Unplaced"/>
</dbReference>
<sequence length="545" mass="61867">MPPQSENSTNWLIVSHGEENTNFVSKISSILSNLKEVIEHEVDRQIRELHQPYSEKDKLISELKLELAEVRRIAEKNVVEKEEYKKKLNEMEALSSKLSKVERKIRWVKILNKSRGNLLKLGRRESKKSSLKARKVEKARQAPKINEEKHKEEPKNLPATTPDVEEDVVTLSSDSESDEFFDSNITFRTLQHEKNAQSQAQSKLANLTVVIPKQQIPVTADFEDIGSKSPGTSETMVNQNRPTTPLYQPPPARSITRTSTPISHHNSHSIASNVAFDIASLWLPKISDIGEDSTLSSQFSRQKSTLSEENHGLTKISDSSSNSLGFHEESWGELQIDDQEDNAQENGHASQSATSRKSRNSTNPNHDDEIEVLEKSSTIVYKPAKIIGDRKRPWSNEYQIQYGEHSLYLGIHLQDYCGEIQQALNKGLQPCLHYIRFNRCKYQQDCYYMHHDEMTTGLEVALSALKEGRTSLINALKSYRAQRDSRRSANILVPLSSKSPPQKRSCAPSSSSNGTSFRKEALDSSENDQDLDDFEWIRQLQALKN</sequence>
<evidence type="ECO:0000259" key="4">
    <source>
        <dbReference type="PROSITE" id="PS50103"/>
    </source>
</evidence>
<feature type="compositionally biased region" description="Polar residues" evidence="3">
    <location>
        <begin position="496"/>
        <end position="516"/>
    </location>
</feature>
<feature type="compositionally biased region" description="Polar residues" evidence="3">
    <location>
        <begin position="344"/>
        <end position="364"/>
    </location>
</feature>
<keyword evidence="1" id="KW-0863">Zinc-finger</keyword>
<dbReference type="AlphaFoldDB" id="A0A914DY03"/>
<feature type="coiled-coil region" evidence="2">
    <location>
        <begin position="74"/>
        <end position="104"/>
    </location>
</feature>
<dbReference type="WBParaSite" id="ACRNAN_scaffold4545.g26563.t2">
    <property type="protein sequence ID" value="ACRNAN_scaffold4545.g26563.t2"/>
    <property type="gene ID" value="ACRNAN_scaffold4545.g26563"/>
</dbReference>
<keyword evidence="5" id="KW-1185">Reference proteome</keyword>
<name>A0A914DY03_9BILA</name>
<dbReference type="GO" id="GO:0008270">
    <property type="term" value="F:zinc ion binding"/>
    <property type="evidence" value="ECO:0007669"/>
    <property type="project" value="UniProtKB-KW"/>
</dbReference>
<evidence type="ECO:0000313" key="5">
    <source>
        <dbReference type="Proteomes" id="UP000887540"/>
    </source>
</evidence>
<feature type="region of interest" description="Disordered" evidence="3">
    <location>
        <begin position="496"/>
        <end position="528"/>
    </location>
</feature>
<evidence type="ECO:0000313" key="6">
    <source>
        <dbReference type="WBParaSite" id="ACRNAN_scaffold4545.g26563.t2"/>
    </source>
</evidence>
<feature type="region of interest" description="Disordered" evidence="3">
    <location>
        <begin position="122"/>
        <end position="165"/>
    </location>
</feature>